<dbReference type="InterPro" id="IPR001247">
    <property type="entry name" value="ExoRNase_PH_dom1"/>
</dbReference>
<evidence type="ECO:0000256" key="9">
    <source>
        <dbReference type="SAM" id="MobiDB-lite"/>
    </source>
</evidence>
<dbReference type="FunFam" id="3.30.230.70:FF:000032">
    <property type="entry name" value="Polyribonucleotide nucleotidyltransferase 1"/>
    <property type="match status" value="1"/>
</dbReference>
<name>A0A061IPL2_CRIGR</name>
<sequence>MAACRQCCSYLRLRPLRCRSLAPLGPLGWPGRSRALTYLQVRALWSSTGSRRVAVDLGHRKLEISSGKLARFADGCAVVQSGDTAVMVTAVSKTKPSPSQFMPLVVDYRQKAAAAGRIPTNYLRREIGSSDKEILTSRIIDRSIRPLFPAGYFYDTQVICNLLAVDGIHEPDILAINGASAALSLSDIPWNGPIGAVRVGMIDGECVINPTRKEMSSSTLNLVVAGAPKSQIVMLEASAENILQQDFCHAIKVGMKYTQQIIQGIQQLVKEIGAAKRTPQKIFTPSPEIVKYTHKITMEKLYAVFTDYEHDKISRDEAVNKIRLDTEEQLKEKFPDVDQFEIIESFNVVAKEIFRSIILNEYKRCDGRDLTSLRNISCEVDMFKTLHGSALFQRGQTQVFCTVTFDSLESSIKSDQILTAINGVKDKNFMLHYEFPPYATNETGKVTGMNRRELGHGALAEKALCPVIPKDFPFTIRVTSEVLESNGSSSMASACGGSLALMDAGVPISSAVAGVAVGLVTKNNPEKGEIEDYRLLTDILASIFPGIEDYNGDMDFKIAGTNKGITALQADIKLPGIPIKIVMEAIQQASVAKKEILQIMSRAISKPRASRKESGPVVETVKVPLSKRAKFVGPGGYHLKKLQADTGVTISQVDEETFSIFAPTPSAMHEARDFITEICRDDQEQQLEFGAVYTATITEIRDTGVMVKLYPNMTAVLLHNTQLDQRKVDFSVPPASSKIMTWRLIINHESSADSLGLIHKILNIYRSKPKTFKDTLIVWSEAENYDLALSFQEKAGCDEIWEKICQVQGKDPSVEVTQDLIDESEEERFEEMPETSHLIDLPTCELSKLEEIADLVTSVLSSPIRREKLALALENEGYIKKLLQLFQACEDLENNEGLHHLYEIIRGILFLNKATLFEVMFSDECIMDVVGCLEYDPALAQPKRHREFLTKTAKFKEVIPITDSELRQKIHQTYRVQYIQDIILPTPSVFEENFLSTLTSFIFFNKVEIVSMLQEDEKFLSEVFAQLTDEATDDDKRRELVNFFKEFCAFSQTLQPQNRDAFFKTLAKLGILPALEIVMGMDDLQVRSAATDIFSYLVEFSPSMVREFVMQEAQQSDDDILLINVVIEQMICDTDPELGGAVQLMGLLRTLIDPENMLATTNKTEKSEFLNFFYNHCMHVLTAPLLTNTSEDKCEKDNMLGSNKTNTICPDNYQTAQLLALILELLTFCVEHHTYHIKNYIMNKDLLRRVLVLMNSKHTFLALCALRFMRRIIGLKDEFYNRYITKGNLFEPVINALLDNGTRYNLLNSAVIELFEFIRVEDIKSLTAHIVENFYKALESIEYVQTFKGLKTKYEQEKDRQNQKLNSVPSILRSNRFRRDAKALEDDEEMWFNEDDDEEGKAVVIPIEKSKTEDDFPDSYEKFMETKKAKESEDKENLPKRTSSGGFKFTFSHSPSAANGTNSANSKSVVAQTTSASSNGSSSKTTNLAASVTATKGSLVGLVDYPDDEEEDEEEESSPRKRPRLGS</sequence>
<dbReference type="InterPro" id="IPR015848">
    <property type="entry name" value="PNPase_PH_RNA-bd_bac/org-type"/>
</dbReference>
<dbReference type="InterPro" id="IPR016024">
    <property type="entry name" value="ARM-type_fold"/>
</dbReference>
<keyword evidence="2" id="KW-0963">Cytoplasm</keyword>
<dbReference type="FunFam" id="3.30.230.70:FF:000008">
    <property type="entry name" value="polyribonucleotide nucleotidyltransferase 1, mitochondrial"/>
    <property type="match status" value="1"/>
</dbReference>
<dbReference type="CDD" id="cd09033">
    <property type="entry name" value="KH-I_PNPT1"/>
    <property type="match status" value="1"/>
</dbReference>
<dbReference type="InterPro" id="IPR020568">
    <property type="entry name" value="Ribosomal_Su5_D2-typ_SF"/>
</dbReference>
<dbReference type="PANTHER" id="PTHR23318:SF18">
    <property type="entry name" value="SERINE_THREONINE-PROTEIN PHOSPHATASE 4 REGULATORY SUBUNIT 3B"/>
    <property type="match status" value="1"/>
</dbReference>
<evidence type="ECO:0000256" key="5">
    <source>
        <dbReference type="ARBA" id="ARBA00022843"/>
    </source>
</evidence>
<comment type="similarity">
    <text evidence="1">Belongs to the SMEK family.</text>
</comment>
<evidence type="ECO:0000313" key="11">
    <source>
        <dbReference type="EMBL" id="ERE88778.1"/>
    </source>
</evidence>
<dbReference type="SUPFAM" id="SSF46915">
    <property type="entry name" value="Polynucleotide phosphorylase/guanosine pentaphosphate synthase (PNPase/GPSI), domain 3"/>
    <property type="match status" value="1"/>
</dbReference>
<dbReference type="Pfam" id="PF00013">
    <property type="entry name" value="KH_1"/>
    <property type="match status" value="1"/>
</dbReference>
<dbReference type="FunFam" id="3.30.1370.10:FF:000044">
    <property type="entry name" value="Polyribonucleotide nucleotidyltransferase 1, mitochondrial"/>
    <property type="match status" value="1"/>
</dbReference>
<feature type="compositionally biased region" description="Low complexity" evidence="9">
    <location>
        <begin position="1473"/>
        <end position="1486"/>
    </location>
</feature>
<dbReference type="GO" id="GO:0072542">
    <property type="term" value="F:protein phosphatase activator activity"/>
    <property type="evidence" value="ECO:0007669"/>
    <property type="project" value="TreeGrafter"/>
</dbReference>
<dbReference type="InterPro" id="IPR004087">
    <property type="entry name" value="KH_dom"/>
</dbReference>
<protein>
    <recommendedName>
        <fullName evidence="7">Polynucleotide phosphorylase 1</fullName>
    </recommendedName>
</protein>
<dbReference type="InterPro" id="IPR006887">
    <property type="entry name" value="P4R3-like_central_dom"/>
</dbReference>
<dbReference type="Pfam" id="PF03725">
    <property type="entry name" value="RNase_PH_C"/>
    <property type="match status" value="1"/>
</dbReference>
<dbReference type="InterPro" id="IPR012162">
    <property type="entry name" value="PNPase"/>
</dbReference>
<feature type="compositionally biased region" description="Acidic residues" evidence="9">
    <location>
        <begin position="1505"/>
        <end position="1516"/>
    </location>
</feature>
<dbReference type="PANTHER" id="PTHR23318">
    <property type="entry name" value="ATP SYNTHASE GAMMA-RELATED"/>
    <property type="match status" value="1"/>
</dbReference>
<feature type="region of interest" description="Disordered" evidence="9">
    <location>
        <begin position="1426"/>
        <end position="1527"/>
    </location>
</feature>
<gene>
    <name evidence="11" type="ORF">H671_1g2803</name>
</gene>
<dbReference type="Pfam" id="PF01138">
    <property type="entry name" value="RNase_PH"/>
    <property type="match status" value="2"/>
</dbReference>
<dbReference type="SUPFAM" id="SSF55666">
    <property type="entry name" value="Ribonuclease PH domain 2-like"/>
    <property type="match status" value="2"/>
</dbReference>
<keyword evidence="3" id="KW-0808">Transferase</keyword>
<dbReference type="Proteomes" id="UP000030759">
    <property type="component" value="Unassembled WGS sequence"/>
</dbReference>
<evidence type="ECO:0000256" key="6">
    <source>
        <dbReference type="ARBA" id="ARBA00022884"/>
    </source>
</evidence>
<feature type="compositionally biased region" description="Basic and acidic residues" evidence="9">
    <location>
        <begin position="1426"/>
        <end position="1439"/>
    </location>
</feature>
<dbReference type="SUPFAM" id="SSF54211">
    <property type="entry name" value="Ribosomal protein S5 domain 2-like"/>
    <property type="match status" value="2"/>
</dbReference>
<dbReference type="FunFam" id="1.10.10.400:FF:000001">
    <property type="entry name" value="Polyribonucleotide nucleotidyltransferase 1, mitochondrial"/>
    <property type="match status" value="1"/>
</dbReference>
<dbReference type="GO" id="GO:0005654">
    <property type="term" value="C:nucleoplasm"/>
    <property type="evidence" value="ECO:0007669"/>
    <property type="project" value="TreeGrafter"/>
</dbReference>
<dbReference type="InterPro" id="IPR036612">
    <property type="entry name" value="KH_dom_type_1_sf"/>
</dbReference>
<keyword evidence="5" id="KW-0832">Ubl conjugation</keyword>
<dbReference type="SUPFAM" id="SSF54791">
    <property type="entry name" value="Eukaryotic type KH-domain (KH-domain type I)"/>
    <property type="match status" value="1"/>
</dbReference>
<dbReference type="Gene3D" id="3.30.1370.10">
    <property type="entry name" value="K Homology domain, type 1"/>
    <property type="match status" value="1"/>
</dbReference>
<evidence type="ECO:0000256" key="3">
    <source>
        <dbReference type="ARBA" id="ARBA00022679"/>
    </source>
</evidence>
<dbReference type="Pfam" id="PF04802">
    <property type="entry name" value="PP4R3"/>
    <property type="match status" value="1"/>
</dbReference>
<dbReference type="SMART" id="SM00322">
    <property type="entry name" value="KH"/>
    <property type="match status" value="1"/>
</dbReference>
<feature type="compositionally biased region" description="Polar residues" evidence="9">
    <location>
        <begin position="1487"/>
        <end position="1496"/>
    </location>
</feature>
<dbReference type="CDD" id="cd11364">
    <property type="entry name" value="RNase_PH_PNPase_2"/>
    <property type="match status" value="1"/>
</dbReference>
<evidence type="ECO:0000256" key="2">
    <source>
        <dbReference type="ARBA" id="ARBA00022490"/>
    </source>
</evidence>
<dbReference type="GO" id="GO:0006974">
    <property type="term" value="P:DNA damage response"/>
    <property type="evidence" value="ECO:0007669"/>
    <property type="project" value="TreeGrafter"/>
</dbReference>
<dbReference type="Gene3D" id="3.30.230.70">
    <property type="entry name" value="GHMP Kinase, N-terminal domain"/>
    <property type="match status" value="2"/>
</dbReference>
<keyword evidence="4" id="KW-0548">Nucleotidyltransferase</keyword>
<dbReference type="GO" id="GO:0004654">
    <property type="term" value="F:polyribonucleotide nucleotidyltransferase activity"/>
    <property type="evidence" value="ECO:0007669"/>
    <property type="project" value="InterPro"/>
</dbReference>
<dbReference type="InterPro" id="IPR015847">
    <property type="entry name" value="ExoRNase_PH_dom2"/>
</dbReference>
<evidence type="ECO:0000256" key="1">
    <source>
        <dbReference type="ARBA" id="ARBA00008809"/>
    </source>
</evidence>
<dbReference type="GO" id="GO:0003723">
    <property type="term" value="F:RNA binding"/>
    <property type="evidence" value="ECO:0007669"/>
    <property type="project" value="UniProtKB-UniRule"/>
</dbReference>
<dbReference type="InterPro" id="IPR051137">
    <property type="entry name" value="PP4R3-like"/>
</dbReference>
<dbReference type="GO" id="GO:0030289">
    <property type="term" value="C:protein phosphatase 4 complex"/>
    <property type="evidence" value="ECO:0007669"/>
    <property type="project" value="TreeGrafter"/>
</dbReference>
<organism evidence="11 12">
    <name type="scientific">Cricetulus griseus</name>
    <name type="common">Chinese hamster</name>
    <name type="synonym">Cricetulus barabensis griseus</name>
    <dbReference type="NCBI Taxonomy" id="10029"/>
    <lineage>
        <taxon>Eukaryota</taxon>
        <taxon>Metazoa</taxon>
        <taxon>Chordata</taxon>
        <taxon>Craniata</taxon>
        <taxon>Vertebrata</taxon>
        <taxon>Euteleostomi</taxon>
        <taxon>Mammalia</taxon>
        <taxon>Eutheria</taxon>
        <taxon>Euarchontoglires</taxon>
        <taxon>Glires</taxon>
        <taxon>Rodentia</taxon>
        <taxon>Myomorpha</taxon>
        <taxon>Muroidea</taxon>
        <taxon>Cricetidae</taxon>
        <taxon>Cricetinae</taxon>
        <taxon>Cricetulus</taxon>
    </lineage>
</organism>
<dbReference type="InterPro" id="IPR027408">
    <property type="entry name" value="PNPase/RNase_PH_dom_sf"/>
</dbReference>
<dbReference type="GO" id="GO:0006402">
    <property type="term" value="P:mRNA catabolic process"/>
    <property type="evidence" value="ECO:0007669"/>
    <property type="project" value="InterPro"/>
</dbReference>
<dbReference type="InterPro" id="IPR004088">
    <property type="entry name" value="KH_dom_type_1"/>
</dbReference>
<dbReference type="Gene3D" id="1.10.10.400">
    <property type="entry name" value="Polyribonucleotide nucleotidyltransferase, RNA-binding domain"/>
    <property type="match status" value="1"/>
</dbReference>
<keyword evidence="6 8" id="KW-0694">RNA-binding</keyword>
<accession>A0A061IPL2</accession>
<feature type="compositionally biased region" description="Polar residues" evidence="9">
    <location>
        <begin position="1440"/>
        <end position="1472"/>
    </location>
</feature>
<reference evidence="12" key="1">
    <citation type="journal article" date="2013" name="Nat. Biotechnol.">
        <title>Chinese hamster genome sequenced from sorted chromosomes.</title>
        <authorList>
            <person name="Brinkrolf K."/>
            <person name="Rupp O."/>
            <person name="Laux H."/>
            <person name="Kollin F."/>
            <person name="Ernst W."/>
            <person name="Linke B."/>
            <person name="Kofler R."/>
            <person name="Romand S."/>
            <person name="Hesse F."/>
            <person name="Budach W.E."/>
            <person name="Galosy S."/>
            <person name="Muller D."/>
            <person name="Noll T."/>
            <person name="Wienberg J."/>
            <person name="Jostock T."/>
            <person name="Leonard M."/>
            <person name="Grillari J."/>
            <person name="Tauch A."/>
            <person name="Goesmann A."/>
            <person name="Helk B."/>
            <person name="Mott J.E."/>
            <person name="Puhler A."/>
            <person name="Borth N."/>
        </authorList>
    </citation>
    <scope>NUCLEOTIDE SEQUENCE [LARGE SCALE GENOMIC DNA]</scope>
    <source>
        <strain evidence="12">17A/GY</strain>
    </source>
</reference>
<dbReference type="InterPro" id="IPR036345">
    <property type="entry name" value="ExoRNase_PH_dom2_sf"/>
</dbReference>
<dbReference type="PROSITE" id="PS50084">
    <property type="entry name" value="KH_TYPE_1"/>
    <property type="match status" value="1"/>
</dbReference>
<dbReference type="Gene3D" id="2.30.29.30">
    <property type="entry name" value="Pleckstrin-homology domain (PH domain)/Phosphotyrosine-binding domain (PTB)"/>
    <property type="match status" value="1"/>
</dbReference>
<dbReference type="GO" id="GO:0006396">
    <property type="term" value="P:RNA processing"/>
    <property type="evidence" value="ECO:0007669"/>
    <property type="project" value="InterPro"/>
</dbReference>
<dbReference type="SUPFAM" id="SSF48371">
    <property type="entry name" value="ARM repeat"/>
    <property type="match status" value="1"/>
</dbReference>
<dbReference type="Pfam" id="PF03726">
    <property type="entry name" value="PNPase"/>
    <property type="match status" value="1"/>
</dbReference>
<evidence type="ECO:0000256" key="7">
    <source>
        <dbReference type="ARBA" id="ARBA00031451"/>
    </source>
</evidence>
<dbReference type="EMBL" id="KE665460">
    <property type="protein sequence ID" value="ERE88778.1"/>
    <property type="molecule type" value="Genomic_DNA"/>
</dbReference>
<dbReference type="InterPro" id="IPR055236">
    <property type="entry name" value="EVH1_PP4R3"/>
</dbReference>
<dbReference type="NCBIfam" id="NF008805">
    <property type="entry name" value="PRK11824.1"/>
    <property type="match status" value="1"/>
</dbReference>
<dbReference type="NCBIfam" id="TIGR03591">
    <property type="entry name" value="polynuc_phos"/>
    <property type="match status" value="1"/>
</dbReference>
<evidence type="ECO:0000256" key="4">
    <source>
        <dbReference type="ARBA" id="ARBA00022695"/>
    </source>
</evidence>
<proteinExistence type="inferred from homology"/>
<evidence type="ECO:0000259" key="10">
    <source>
        <dbReference type="SMART" id="SM00322"/>
    </source>
</evidence>
<dbReference type="InterPro" id="IPR011993">
    <property type="entry name" value="PH-like_dom_sf"/>
</dbReference>
<feature type="domain" description="K Homology" evidence="10">
    <location>
        <begin position="615"/>
        <end position="680"/>
    </location>
</feature>
<dbReference type="Pfam" id="PF22972">
    <property type="entry name" value="EVH1_PP4R3"/>
    <property type="match status" value="1"/>
</dbReference>
<dbReference type="InterPro" id="IPR036456">
    <property type="entry name" value="PNPase_PH_RNA-bd_sf"/>
</dbReference>
<evidence type="ECO:0000256" key="8">
    <source>
        <dbReference type="PROSITE-ProRule" id="PRU00117"/>
    </source>
</evidence>
<evidence type="ECO:0000313" key="12">
    <source>
        <dbReference type="Proteomes" id="UP000030759"/>
    </source>
</evidence>
<dbReference type="CDD" id="cd11363">
    <property type="entry name" value="RNase_PH_PNPase_1"/>
    <property type="match status" value="1"/>
</dbReference>